<evidence type="ECO:0000256" key="3">
    <source>
        <dbReference type="ARBA" id="ARBA00022801"/>
    </source>
</evidence>
<dbReference type="SUPFAM" id="SSF53187">
    <property type="entry name" value="Zn-dependent exopeptidases"/>
    <property type="match status" value="1"/>
</dbReference>
<proteinExistence type="predicted"/>
<evidence type="ECO:0000256" key="2">
    <source>
        <dbReference type="ARBA" id="ARBA00022723"/>
    </source>
</evidence>
<comment type="caution">
    <text evidence="6">The sequence shown here is derived from an EMBL/GenBank/DDBJ whole genome shotgun (WGS) entry which is preliminary data.</text>
</comment>
<keyword evidence="7" id="KW-1185">Reference proteome</keyword>
<evidence type="ECO:0000256" key="4">
    <source>
        <dbReference type="ARBA" id="ARBA00022833"/>
    </source>
</evidence>
<dbReference type="GO" id="GO:0016788">
    <property type="term" value="F:hydrolase activity, acting on ester bonds"/>
    <property type="evidence" value="ECO:0007669"/>
    <property type="project" value="InterPro"/>
</dbReference>
<dbReference type="InterPro" id="IPR055438">
    <property type="entry name" value="AstE_AspA_cat"/>
</dbReference>
<keyword evidence="3" id="KW-0378">Hydrolase</keyword>
<dbReference type="EMBL" id="JABRWO010000002">
    <property type="protein sequence ID" value="MBA2113821.1"/>
    <property type="molecule type" value="Genomic_DNA"/>
</dbReference>
<dbReference type="GO" id="GO:0046872">
    <property type="term" value="F:metal ion binding"/>
    <property type="evidence" value="ECO:0007669"/>
    <property type="project" value="UniProtKB-KW"/>
</dbReference>
<dbReference type="PANTHER" id="PTHR37326">
    <property type="entry name" value="BLL3975 PROTEIN"/>
    <property type="match status" value="1"/>
</dbReference>
<evidence type="ECO:0000259" key="5">
    <source>
        <dbReference type="Pfam" id="PF24827"/>
    </source>
</evidence>
<dbReference type="Gene3D" id="3.40.630.10">
    <property type="entry name" value="Zn peptidases"/>
    <property type="match status" value="1"/>
</dbReference>
<evidence type="ECO:0000256" key="1">
    <source>
        <dbReference type="ARBA" id="ARBA00001947"/>
    </source>
</evidence>
<dbReference type="Proteomes" id="UP000551616">
    <property type="component" value="Unassembled WGS sequence"/>
</dbReference>
<sequence>MTVPTIAIEGECTGPSLLILAGIHGDEYEPIEAVYRLAEALDTAELTGKFVLVPIANRPAFCGRAESVTMTWTWRGPFRGMPREPRRSRLLSS</sequence>
<feature type="domain" description="Succinylglutamate desuccinylase/Aspartoacylase catalytic" evidence="5">
    <location>
        <begin position="14"/>
        <end position="61"/>
    </location>
</feature>
<organism evidence="6 7">
    <name type="scientific">Bremerella alba</name>
    <dbReference type="NCBI Taxonomy" id="980252"/>
    <lineage>
        <taxon>Bacteria</taxon>
        <taxon>Pseudomonadati</taxon>
        <taxon>Planctomycetota</taxon>
        <taxon>Planctomycetia</taxon>
        <taxon>Pirellulales</taxon>
        <taxon>Pirellulaceae</taxon>
        <taxon>Bremerella</taxon>
    </lineage>
</organism>
<dbReference type="PANTHER" id="PTHR37326:SF1">
    <property type="entry name" value="BLL3975 PROTEIN"/>
    <property type="match status" value="1"/>
</dbReference>
<evidence type="ECO:0000313" key="6">
    <source>
        <dbReference type="EMBL" id="MBA2113821.1"/>
    </source>
</evidence>
<keyword evidence="4" id="KW-0862">Zinc</keyword>
<dbReference type="AlphaFoldDB" id="A0A7V8V2T4"/>
<reference evidence="6 7" key="1">
    <citation type="submission" date="2020-05" db="EMBL/GenBank/DDBJ databases">
        <title>Bremerella alba sp. nov., a novel planctomycete isolated from the surface of the macroalga Fucus spiralis.</title>
        <authorList>
            <person name="Godinho O."/>
            <person name="Botelho R."/>
            <person name="Albuquerque L."/>
            <person name="Wiegand S."/>
            <person name="Da Costa M.S."/>
            <person name="Lobo-Da-Cunha A."/>
            <person name="Jogler C."/>
            <person name="Lage O.M."/>
        </authorList>
    </citation>
    <scope>NUCLEOTIDE SEQUENCE [LARGE SCALE GENOMIC DNA]</scope>
    <source>
        <strain evidence="6 7">FF15</strain>
    </source>
</reference>
<dbReference type="Pfam" id="PF24827">
    <property type="entry name" value="AstE_AspA_cat"/>
    <property type="match status" value="1"/>
</dbReference>
<accession>A0A7V8V2T4</accession>
<name>A0A7V8V2T4_9BACT</name>
<gene>
    <name evidence="6" type="ORF">HOV93_09740</name>
</gene>
<keyword evidence="2" id="KW-0479">Metal-binding</keyword>
<protein>
    <recommendedName>
        <fullName evidence="5">Succinylglutamate desuccinylase/Aspartoacylase catalytic domain-containing protein</fullName>
    </recommendedName>
</protein>
<comment type="cofactor">
    <cofactor evidence="1">
        <name>Zn(2+)</name>
        <dbReference type="ChEBI" id="CHEBI:29105"/>
    </cofactor>
</comment>
<evidence type="ECO:0000313" key="7">
    <source>
        <dbReference type="Proteomes" id="UP000551616"/>
    </source>
</evidence>
<dbReference type="InterPro" id="IPR053138">
    <property type="entry name" value="N-alpha-Ac-DABA_deacetylase"/>
</dbReference>